<evidence type="ECO:0000313" key="4">
    <source>
        <dbReference type="Proteomes" id="UP000266113"/>
    </source>
</evidence>
<gene>
    <name evidence="3" type="ORF">SMC1_09020</name>
</gene>
<dbReference type="Gene3D" id="3.40.50.2000">
    <property type="entry name" value="Glycogen Phosphorylase B"/>
    <property type="match status" value="1"/>
</dbReference>
<dbReference type="Pfam" id="PF00534">
    <property type="entry name" value="Glycos_transf_1"/>
    <property type="match status" value="1"/>
</dbReference>
<proteinExistence type="predicted"/>
<dbReference type="OrthoDB" id="9772485at2"/>
<dbReference type="InterPro" id="IPR028098">
    <property type="entry name" value="Glyco_trans_4-like_N"/>
</dbReference>
<dbReference type="Proteomes" id="UP000266113">
    <property type="component" value="Unassembled WGS sequence"/>
</dbReference>
<dbReference type="AlphaFoldDB" id="A0A398DP84"/>
<sequence>MLCPPPEGVGTWGCHPQLSGRPTAVHSSHSRLPGRSLMRVSFVLPFPAGWPMGGYIMVYAYADFLASRGHDVTVVHPLSLDGMGYDRPYALRWVDQMRRRDWTAPWFAFKANPTRVMIPRVDARHMPDADAVIATAWQTAVAVNSLPQEKGVKFYFVQGLETWAGPSERVLQTYRLGLTNIVVSRWLEEELTHLGVPVAAVVPNGIDIDFFSQSSPGLVRNPQRVAWVYTDGAFKGGTCGVEALSKARLLHPELDAVVWGTGARPSCLPDWIQYHANPPRTAIRDMLHSSGIFLSSSRSEGFGLPGLEAMAAGCVVVTTDSGGVRDYAHHHQTALVVPPEDPDALSSALVQVLSDRTLRDELAQHGLVEATRFDLADTAKLFEQALLTGVARKDHAA</sequence>
<evidence type="ECO:0000259" key="1">
    <source>
        <dbReference type="Pfam" id="PF00534"/>
    </source>
</evidence>
<keyword evidence="3" id="KW-0808">Transferase</keyword>
<dbReference type="SUPFAM" id="SSF53756">
    <property type="entry name" value="UDP-Glycosyltransferase/glycogen phosphorylase"/>
    <property type="match status" value="1"/>
</dbReference>
<feature type="domain" description="Glycosyltransferase subfamily 4-like N-terminal" evidence="2">
    <location>
        <begin position="57"/>
        <end position="209"/>
    </location>
</feature>
<keyword evidence="4" id="KW-1185">Reference proteome</keyword>
<reference evidence="3 4" key="1">
    <citation type="submission" date="2018-09" db="EMBL/GenBank/DDBJ databases">
        <title>Discovery and Ecogenomic Context for Candidatus Cryosericales, a Global Caldiserica Order Active in Thawing Permafrost.</title>
        <authorList>
            <person name="Martinez M.A."/>
            <person name="Woodcroft B.J."/>
            <person name="Ignacio Espinoza J.C."/>
            <person name="Zayed A."/>
            <person name="Singleton C.M."/>
            <person name="Boyd J."/>
            <person name="Li Y.-F."/>
            <person name="Purvine S."/>
            <person name="Maughan H."/>
            <person name="Hodgkins S.B."/>
            <person name="Anderson D."/>
            <person name="Sederholm M."/>
            <person name="Temperton B."/>
            <person name="Saleska S.R."/>
            <person name="Tyson G.W."/>
            <person name="Rich V.I."/>
        </authorList>
    </citation>
    <scope>NUCLEOTIDE SEQUENCE [LARGE SCALE GENOMIC DNA]</scope>
    <source>
        <strain evidence="3 4">SMC1</strain>
    </source>
</reference>
<comment type="caution">
    <text evidence="3">The sequence shown here is derived from an EMBL/GenBank/DDBJ whole genome shotgun (WGS) entry which is preliminary data.</text>
</comment>
<evidence type="ECO:0000259" key="2">
    <source>
        <dbReference type="Pfam" id="PF13439"/>
    </source>
</evidence>
<dbReference type="Pfam" id="PF13439">
    <property type="entry name" value="Glyco_transf_4"/>
    <property type="match status" value="1"/>
</dbReference>
<protein>
    <submittedName>
        <fullName evidence="3">Glycosyltransferase</fullName>
    </submittedName>
</protein>
<dbReference type="EMBL" id="QXIY01000040">
    <property type="protein sequence ID" value="RIE16043.1"/>
    <property type="molecule type" value="Genomic_DNA"/>
</dbReference>
<evidence type="ECO:0000313" key="3">
    <source>
        <dbReference type="EMBL" id="RIE16043.1"/>
    </source>
</evidence>
<dbReference type="PANTHER" id="PTHR12526">
    <property type="entry name" value="GLYCOSYLTRANSFERASE"/>
    <property type="match status" value="1"/>
</dbReference>
<dbReference type="InterPro" id="IPR001296">
    <property type="entry name" value="Glyco_trans_1"/>
</dbReference>
<organism evidence="3 4">
    <name type="scientific">Candidatus Cryosericum septentrionale</name>
    <dbReference type="NCBI Taxonomy" id="2290913"/>
    <lineage>
        <taxon>Bacteria</taxon>
        <taxon>Pseudomonadati</taxon>
        <taxon>Caldisericota/Cryosericota group</taxon>
        <taxon>Candidatus Cryosericota</taxon>
        <taxon>Candidatus Cryosericia</taxon>
        <taxon>Candidatus Cryosericales</taxon>
        <taxon>Candidatus Cryosericaceae</taxon>
        <taxon>Candidatus Cryosericum</taxon>
    </lineage>
</organism>
<dbReference type="GO" id="GO:0016757">
    <property type="term" value="F:glycosyltransferase activity"/>
    <property type="evidence" value="ECO:0007669"/>
    <property type="project" value="InterPro"/>
</dbReference>
<dbReference type="CDD" id="cd03801">
    <property type="entry name" value="GT4_PimA-like"/>
    <property type="match status" value="1"/>
</dbReference>
<name>A0A398DP84_9BACT</name>
<feature type="domain" description="Glycosyl transferase family 1" evidence="1">
    <location>
        <begin position="272"/>
        <end position="365"/>
    </location>
</feature>
<accession>A0A398DP84</accession>
<dbReference type="Gene3D" id="3.40.50.11090">
    <property type="match status" value="1"/>
</dbReference>